<feature type="domain" description="Clp ATPase C-terminal" evidence="5">
    <location>
        <begin position="682"/>
        <end position="776"/>
    </location>
</feature>
<evidence type="ECO:0000313" key="7">
    <source>
        <dbReference type="Proteomes" id="UP000095751"/>
    </source>
</evidence>
<dbReference type="PANTHER" id="PTHR48102:SF7">
    <property type="entry name" value="ATP-DEPENDENT CLP PROTEASE ATP-BINDING SUBUNIT CLPX-LIKE, MITOCHONDRIAL"/>
    <property type="match status" value="1"/>
</dbReference>
<feature type="region of interest" description="Disordered" evidence="3">
    <location>
        <begin position="269"/>
        <end position="289"/>
    </location>
</feature>
<dbReference type="SMART" id="SM00382">
    <property type="entry name" value="AAA"/>
    <property type="match status" value="1"/>
</dbReference>
<dbReference type="GO" id="GO:0016887">
    <property type="term" value="F:ATP hydrolysis activity"/>
    <property type="evidence" value="ECO:0007669"/>
    <property type="project" value="InterPro"/>
</dbReference>
<dbReference type="PANTHER" id="PTHR48102">
    <property type="entry name" value="ATP-DEPENDENT CLP PROTEASE ATP-BINDING SUBUNIT CLPX-LIKE, MITOCHONDRIAL-RELATED"/>
    <property type="match status" value="1"/>
</dbReference>
<dbReference type="KEGG" id="fcy:FRACYDRAFT_259595"/>
<feature type="compositionally biased region" description="Polar residues" evidence="3">
    <location>
        <begin position="200"/>
        <end position="209"/>
    </location>
</feature>
<reference evidence="6 7" key="1">
    <citation type="submission" date="2016-09" db="EMBL/GenBank/DDBJ databases">
        <title>Extensive genetic diversity and differential bi-allelic expression allows diatom success in the polar Southern Ocean.</title>
        <authorList>
            <consortium name="DOE Joint Genome Institute"/>
            <person name="Mock T."/>
            <person name="Otillar R.P."/>
            <person name="Strauss J."/>
            <person name="Dupont C."/>
            <person name="Frickenhaus S."/>
            <person name="Maumus F."/>
            <person name="Mcmullan M."/>
            <person name="Sanges R."/>
            <person name="Schmutz J."/>
            <person name="Toseland A."/>
            <person name="Valas R."/>
            <person name="Veluchamy A."/>
            <person name="Ward B.J."/>
            <person name="Allen A."/>
            <person name="Barry K."/>
            <person name="Falciatore A."/>
            <person name="Ferrante M."/>
            <person name="Fortunato A.E."/>
            <person name="Gloeckner G."/>
            <person name="Gruber A."/>
            <person name="Hipkin R."/>
            <person name="Janech M."/>
            <person name="Kroth P."/>
            <person name="Leese F."/>
            <person name="Lindquist E."/>
            <person name="Lyon B.R."/>
            <person name="Martin J."/>
            <person name="Mayer C."/>
            <person name="Parker M."/>
            <person name="Quesneville H."/>
            <person name="Raymond J."/>
            <person name="Uhlig C."/>
            <person name="Valentin K.U."/>
            <person name="Worden A.Z."/>
            <person name="Armbrust E.V."/>
            <person name="Bowler C."/>
            <person name="Green B."/>
            <person name="Moulton V."/>
            <person name="Van Oosterhout C."/>
            <person name="Grigoriev I."/>
        </authorList>
    </citation>
    <scope>NUCLEOTIDE SEQUENCE [LARGE SCALE GENOMIC DNA]</scope>
    <source>
        <strain evidence="6 7">CCMP1102</strain>
    </source>
</reference>
<evidence type="ECO:0000313" key="6">
    <source>
        <dbReference type="EMBL" id="OEU20590.1"/>
    </source>
</evidence>
<dbReference type="Pfam" id="PF07724">
    <property type="entry name" value="AAA_2"/>
    <property type="match status" value="1"/>
</dbReference>
<dbReference type="Pfam" id="PF10431">
    <property type="entry name" value="ClpB_D2-small"/>
    <property type="match status" value="1"/>
</dbReference>
<dbReference type="CDD" id="cd19497">
    <property type="entry name" value="RecA-like_ClpX"/>
    <property type="match status" value="1"/>
</dbReference>
<dbReference type="SMART" id="SM01086">
    <property type="entry name" value="ClpB_D2-small"/>
    <property type="match status" value="1"/>
</dbReference>
<evidence type="ECO:0000256" key="3">
    <source>
        <dbReference type="SAM" id="MobiDB-lite"/>
    </source>
</evidence>
<dbReference type="GO" id="GO:0005524">
    <property type="term" value="F:ATP binding"/>
    <property type="evidence" value="ECO:0007669"/>
    <property type="project" value="UniProtKB-KW"/>
</dbReference>
<dbReference type="EMBL" id="KV784354">
    <property type="protein sequence ID" value="OEU20590.1"/>
    <property type="molecule type" value="Genomic_DNA"/>
</dbReference>
<feature type="region of interest" description="Disordered" evidence="3">
    <location>
        <begin position="80"/>
        <end position="123"/>
    </location>
</feature>
<dbReference type="FunFam" id="1.10.8.60:FF:000002">
    <property type="entry name" value="ATP-dependent Clp protease ATP-binding subunit ClpX"/>
    <property type="match status" value="1"/>
</dbReference>
<dbReference type="AlphaFoldDB" id="A0A1E7FQZ4"/>
<proteinExistence type="predicted"/>
<evidence type="ECO:0000259" key="5">
    <source>
        <dbReference type="SMART" id="SM01086"/>
    </source>
</evidence>
<feature type="compositionally biased region" description="Acidic residues" evidence="3">
    <location>
        <begin position="80"/>
        <end position="89"/>
    </location>
</feature>
<dbReference type="GO" id="GO:0140662">
    <property type="term" value="F:ATP-dependent protein folding chaperone"/>
    <property type="evidence" value="ECO:0007669"/>
    <property type="project" value="InterPro"/>
</dbReference>
<sequence length="821" mass="89600">MNAIMLRKASKKALSLTEIVGNNNSRTRILRSTCGRKKFTSSSLRDQEFRSYHQATYFSTTTAKDPIAYPLPAVAYDYIDDDEDDDEHDDSYNEDDHSSSSSSSKNSFTTKEDTTTQNSQFGVNNNCASKGDVYYGDSRRNFDITSAVEKTHIISSSSFSTLSSNCNSKFNPIYNTSLLSSSNIGGGDNTTPYPPPPSAEQRQQEQQGGVTHLGSNPVIYRNGGGGGGSGGGSGRHRCPKCGTTVTFKCDFEDNTFYCCAGWFVAASAPPANPSDNRNGHSDEDGSSHEEYLVAKKKNEAAGNEHEIIMRHIPDDAPRRYNSTIKGGNSREGNFIDETQIESDSLNDQNVADQIQPPPPVRRIPTPREVRRGLDEYVIGQSNVKVALSVGVYNHYKRISVVDAQAAQAARRATGGLQQEENNSQSRNVGGGQIVRDLADLDLTQYGTSKNNMTGAADINSIADSNFAADIEECEIDKSNLMLLGPTGSGKTHLIKTLARLMDVPLVIADATCLTQAGYVGEDVESVLFKLYLESGQDIERAQKGIIYIDETDKIRKSGGNVSISRDVSGEGVQHALLKIVEGNVVNVPKEPGRKNPRGDFLQIDTTNILFICGGAFSGLDRIVNQRTNAASIGFGAEMKKKINDPKVQSRCFDNVIPKDLVEFGMIPEFVGRFPVIVSTKGLDLDNLVDILTVPRNSIIKQYKRLFAIDDVKFHVTDCGLQEIAKTAFTRGTGARGLRSITDQVLMETQYVVPSLSDVHTVYVDAAAVRGERKPILLKDNMTVELYEELTMNGDNEEEISGADPVEIDAVEIDDDDELTAA</sequence>
<dbReference type="InterPro" id="IPR019489">
    <property type="entry name" value="Clp_ATPase_C"/>
</dbReference>
<keyword evidence="7" id="KW-1185">Reference proteome</keyword>
<feature type="compositionally biased region" description="Polar residues" evidence="3">
    <location>
        <begin position="105"/>
        <end position="123"/>
    </location>
</feature>
<dbReference type="Gene3D" id="3.40.50.300">
    <property type="entry name" value="P-loop containing nucleotide triphosphate hydrolases"/>
    <property type="match status" value="1"/>
</dbReference>
<feature type="compositionally biased region" description="Gly residues" evidence="3">
    <location>
        <begin position="222"/>
        <end position="233"/>
    </location>
</feature>
<dbReference type="InterPro" id="IPR050052">
    <property type="entry name" value="ATP-dep_Clp_protease_ClpX"/>
</dbReference>
<keyword evidence="2" id="KW-0067">ATP-binding</keyword>
<dbReference type="InterPro" id="IPR003593">
    <property type="entry name" value="AAA+_ATPase"/>
</dbReference>
<dbReference type="Proteomes" id="UP000095751">
    <property type="component" value="Unassembled WGS sequence"/>
</dbReference>
<name>A0A1E7FQZ4_9STRA</name>
<dbReference type="GO" id="GO:0051082">
    <property type="term" value="F:unfolded protein binding"/>
    <property type="evidence" value="ECO:0007669"/>
    <property type="project" value="InterPro"/>
</dbReference>
<evidence type="ECO:0000259" key="4">
    <source>
        <dbReference type="SMART" id="SM00382"/>
    </source>
</evidence>
<dbReference type="NCBIfam" id="NF003745">
    <property type="entry name" value="PRK05342.1"/>
    <property type="match status" value="1"/>
</dbReference>
<keyword evidence="1" id="KW-0547">Nucleotide-binding</keyword>
<dbReference type="GO" id="GO:0051603">
    <property type="term" value="P:proteolysis involved in protein catabolic process"/>
    <property type="evidence" value="ECO:0007669"/>
    <property type="project" value="TreeGrafter"/>
</dbReference>
<evidence type="ECO:0000256" key="1">
    <source>
        <dbReference type="ARBA" id="ARBA00022741"/>
    </source>
</evidence>
<feature type="region of interest" description="Disordered" evidence="3">
    <location>
        <begin position="796"/>
        <end position="821"/>
    </location>
</feature>
<dbReference type="NCBIfam" id="TIGR00382">
    <property type="entry name" value="clpX"/>
    <property type="match status" value="1"/>
</dbReference>
<dbReference type="InParanoid" id="A0A1E7FQZ4"/>
<protein>
    <submittedName>
        <fullName evidence="6">ClpX, ATPase regulatory subunit</fullName>
    </submittedName>
</protein>
<dbReference type="GO" id="GO:0005759">
    <property type="term" value="C:mitochondrial matrix"/>
    <property type="evidence" value="ECO:0007669"/>
    <property type="project" value="TreeGrafter"/>
</dbReference>
<dbReference type="InterPro" id="IPR027417">
    <property type="entry name" value="P-loop_NTPase"/>
</dbReference>
<feature type="region of interest" description="Disordered" evidence="3">
    <location>
        <begin position="180"/>
        <end position="236"/>
    </location>
</feature>
<feature type="compositionally biased region" description="Basic and acidic residues" evidence="3">
    <location>
        <begin position="277"/>
        <end position="289"/>
    </location>
</feature>
<dbReference type="InterPro" id="IPR004487">
    <property type="entry name" value="Clp_protease_ATP-bd_su_ClpX"/>
</dbReference>
<organism evidence="6 7">
    <name type="scientific">Fragilariopsis cylindrus CCMP1102</name>
    <dbReference type="NCBI Taxonomy" id="635003"/>
    <lineage>
        <taxon>Eukaryota</taxon>
        <taxon>Sar</taxon>
        <taxon>Stramenopiles</taxon>
        <taxon>Ochrophyta</taxon>
        <taxon>Bacillariophyta</taxon>
        <taxon>Bacillariophyceae</taxon>
        <taxon>Bacillariophycidae</taxon>
        <taxon>Bacillariales</taxon>
        <taxon>Bacillariaceae</taxon>
        <taxon>Fragilariopsis</taxon>
    </lineage>
</organism>
<dbReference type="SUPFAM" id="SSF52540">
    <property type="entry name" value="P-loop containing nucleoside triphosphate hydrolases"/>
    <property type="match status" value="1"/>
</dbReference>
<dbReference type="Gene3D" id="1.10.8.60">
    <property type="match status" value="1"/>
</dbReference>
<dbReference type="OrthoDB" id="1721884at2759"/>
<dbReference type="InterPro" id="IPR003959">
    <property type="entry name" value="ATPase_AAA_core"/>
</dbReference>
<gene>
    <name evidence="6" type="ORF">FRACYDRAFT_259595</name>
</gene>
<feature type="domain" description="AAA+ ATPase" evidence="4">
    <location>
        <begin position="476"/>
        <end position="662"/>
    </location>
</feature>
<evidence type="ECO:0000256" key="2">
    <source>
        <dbReference type="ARBA" id="ARBA00022840"/>
    </source>
</evidence>
<accession>A0A1E7FQZ4</accession>